<keyword evidence="2" id="KW-1003">Cell membrane</keyword>
<dbReference type="EMBL" id="JAWDJT010000013">
    <property type="protein sequence ID" value="MDU0372182.1"/>
    <property type="molecule type" value="Genomic_DNA"/>
</dbReference>
<keyword evidence="5 6" id="KW-0472">Membrane</keyword>
<comment type="caution">
    <text evidence="8">The sequence shown here is derived from an EMBL/GenBank/DDBJ whole genome shotgun (WGS) entry which is preliminary data.</text>
</comment>
<evidence type="ECO:0000256" key="4">
    <source>
        <dbReference type="ARBA" id="ARBA00022989"/>
    </source>
</evidence>
<sequence length="96" mass="11039">MNKLLKNISFPPATLLALPLMLALSSCSKYDQYGNTRFIWIIILVLDVLAMFDVFRQPWTIGKKILWLAIIYFMPFLGLIIYYMFSGRGKSNTGIV</sequence>
<keyword evidence="4 6" id="KW-1133">Transmembrane helix</keyword>
<accession>A0ABU3TLC0</accession>
<evidence type="ECO:0000256" key="2">
    <source>
        <dbReference type="ARBA" id="ARBA00022475"/>
    </source>
</evidence>
<organism evidence="8 9">
    <name type="scientific">Hymenobacter endophyticus</name>
    <dbReference type="NCBI Taxonomy" id="3076335"/>
    <lineage>
        <taxon>Bacteria</taxon>
        <taxon>Pseudomonadati</taxon>
        <taxon>Bacteroidota</taxon>
        <taxon>Cytophagia</taxon>
        <taxon>Cytophagales</taxon>
        <taxon>Hymenobacteraceae</taxon>
        <taxon>Hymenobacter</taxon>
    </lineage>
</organism>
<evidence type="ECO:0000313" key="9">
    <source>
        <dbReference type="Proteomes" id="UP001250698"/>
    </source>
</evidence>
<reference evidence="8 9" key="1">
    <citation type="submission" date="2023-10" db="EMBL/GenBank/DDBJ databases">
        <title>Hymenobacter endophyticus sp. nov., an isolate from the leaf tissues of wheat.</title>
        <authorList>
            <person name="Dai Y."/>
        </authorList>
    </citation>
    <scope>NUCLEOTIDE SEQUENCE [LARGE SCALE GENOMIC DNA]</scope>
    <source>
        <strain evidence="8 9">ZK17L-C2</strain>
    </source>
</reference>
<dbReference type="RefSeq" id="WP_315999631.1">
    <property type="nucleotide sequence ID" value="NZ_JAWDJT010000013.1"/>
</dbReference>
<dbReference type="Proteomes" id="UP001250698">
    <property type="component" value="Unassembled WGS sequence"/>
</dbReference>
<dbReference type="Pfam" id="PF13396">
    <property type="entry name" value="PLDc_N"/>
    <property type="match status" value="1"/>
</dbReference>
<evidence type="ECO:0000256" key="5">
    <source>
        <dbReference type="ARBA" id="ARBA00023136"/>
    </source>
</evidence>
<proteinExistence type="predicted"/>
<dbReference type="InterPro" id="IPR027379">
    <property type="entry name" value="CLS_N"/>
</dbReference>
<evidence type="ECO:0000313" key="8">
    <source>
        <dbReference type="EMBL" id="MDU0372182.1"/>
    </source>
</evidence>
<gene>
    <name evidence="8" type="ORF">ROI90_17375</name>
</gene>
<protein>
    <submittedName>
        <fullName evidence="8">PLD nuclease N-terminal domain-containing protein</fullName>
    </submittedName>
</protein>
<feature type="transmembrane region" description="Helical" evidence="6">
    <location>
        <begin position="38"/>
        <end position="55"/>
    </location>
</feature>
<keyword evidence="9" id="KW-1185">Reference proteome</keyword>
<evidence type="ECO:0000256" key="3">
    <source>
        <dbReference type="ARBA" id="ARBA00022692"/>
    </source>
</evidence>
<name>A0ABU3TLC0_9BACT</name>
<comment type="subcellular location">
    <subcellularLocation>
        <location evidence="1">Cell membrane</location>
        <topology evidence="1">Multi-pass membrane protein</topology>
    </subcellularLocation>
</comment>
<evidence type="ECO:0000256" key="1">
    <source>
        <dbReference type="ARBA" id="ARBA00004651"/>
    </source>
</evidence>
<dbReference type="PROSITE" id="PS51257">
    <property type="entry name" value="PROKAR_LIPOPROTEIN"/>
    <property type="match status" value="1"/>
</dbReference>
<feature type="transmembrane region" description="Helical" evidence="6">
    <location>
        <begin position="67"/>
        <end position="85"/>
    </location>
</feature>
<evidence type="ECO:0000256" key="6">
    <source>
        <dbReference type="SAM" id="Phobius"/>
    </source>
</evidence>
<feature type="domain" description="Cardiolipin synthase N-terminal" evidence="7">
    <location>
        <begin position="45"/>
        <end position="86"/>
    </location>
</feature>
<evidence type="ECO:0000259" key="7">
    <source>
        <dbReference type="Pfam" id="PF13396"/>
    </source>
</evidence>
<keyword evidence="3 6" id="KW-0812">Transmembrane</keyword>